<accession>A0A430G7R1</accession>
<dbReference type="EMBL" id="QQYZ01000002">
    <property type="protein sequence ID" value="RSY89541.1"/>
    <property type="molecule type" value="Genomic_DNA"/>
</dbReference>
<dbReference type="PANTHER" id="PTHR48228">
    <property type="entry name" value="SUCCINYL-COA--D-CITRAMALATE COA-TRANSFERASE"/>
    <property type="match status" value="1"/>
</dbReference>
<dbReference type="InterPro" id="IPR003673">
    <property type="entry name" value="CoA-Trfase_fam_III"/>
</dbReference>
<dbReference type="InterPro" id="IPR050509">
    <property type="entry name" value="CoA-transferase_III"/>
</dbReference>
<dbReference type="InterPro" id="IPR023606">
    <property type="entry name" value="CoA-Trfase_III_dom_1_sf"/>
</dbReference>
<name>A0A430G7R1_9SPHN</name>
<comment type="caution">
    <text evidence="2">The sequence shown here is derived from an EMBL/GenBank/DDBJ whole genome shotgun (WGS) entry which is preliminary data.</text>
</comment>
<dbReference type="Proteomes" id="UP000287746">
    <property type="component" value="Unassembled WGS sequence"/>
</dbReference>
<reference evidence="2 3" key="1">
    <citation type="submission" date="2018-07" db="EMBL/GenBank/DDBJ databases">
        <title>Genomic and Epidemiologic Investigation of an Indolent Hospital Outbreak.</title>
        <authorList>
            <person name="Johnson R.C."/>
            <person name="Deming C."/>
            <person name="Conlan S."/>
            <person name="Zellmer C.J."/>
            <person name="Michelin A.V."/>
            <person name="Lee-Lin S."/>
            <person name="Thomas P.J."/>
            <person name="Park M."/>
            <person name="Weingarten R.A."/>
            <person name="Less J."/>
            <person name="Dekker J.P."/>
            <person name="Frank K.M."/>
            <person name="Musser K.A."/>
            <person name="Mcquiston J.R."/>
            <person name="Henderson D.K."/>
            <person name="Lau A.F."/>
            <person name="Palmore T.N."/>
            <person name="Segre J.A."/>
        </authorList>
    </citation>
    <scope>NUCLEOTIDE SEQUENCE [LARGE SCALE GENOMIC DNA]</scope>
    <source>
        <strain evidence="2 3">SK-CDC1_0717</strain>
    </source>
</reference>
<dbReference type="SUPFAM" id="SSF89796">
    <property type="entry name" value="CoA-transferase family III (CaiB/BaiF)"/>
    <property type="match status" value="1"/>
</dbReference>
<proteinExistence type="predicted"/>
<feature type="region of interest" description="Disordered" evidence="1">
    <location>
        <begin position="316"/>
        <end position="343"/>
    </location>
</feature>
<dbReference type="Gene3D" id="3.30.1540.10">
    <property type="entry name" value="formyl-coa transferase, domain 3"/>
    <property type="match status" value="1"/>
</dbReference>
<dbReference type="InterPro" id="IPR044855">
    <property type="entry name" value="CoA-Trfase_III_dom3_sf"/>
</dbReference>
<dbReference type="GO" id="GO:0016740">
    <property type="term" value="F:transferase activity"/>
    <property type="evidence" value="ECO:0007669"/>
    <property type="project" value="UniProtKB-KW"/>
</dbReference>
<dbReference type="Pfam" id="PF02515">
    <property type="entry name" value="CoA_transf_3"/>
    <property type="match status" value="1"/>
</dbReference>
<protein>
    <submittedName>
        <fullName evidence="2">CoA transferase</fullName>
    </submittedName>
</protein>
<evidence type="ECO:0000313" key="3">
    <source>
        <dbReference type="Proteomes" id="UP000287746"/>
    </source>
</evidence>
<dbReference type="Gene3D" id="3.40.50.10540">
    <property type="entry name" value="Crotonobetainyl-coa:carnitine coa-transferase, domain 1"/>
    <property type="match status" value="1"/>
</dbReference>
<gene>
    <name evidence="2" type="ORF">DAH66_02465</name>
</gene>
<dbReference type="RefSeq" id="WP_126003469.1">
    <property type="nucleotide sequence ID" value="NZ_QQYZ01000002.1"/>
</dbReference>
<evidence type="ECO:0000256" key="1">
    <source>
        <dbReference type="SAM" id="MobiDB-lite"/>
    </source>
</evidence>
<dbReference type="PANTHER" id="PTHR48228:SF5">
    <property type="entry name" value="ALPHA-METHYLACYL-COA RACEMASE"/>
    <property type="match status" value="1"/>
</dbReference>
<organism evidence="2 3">
    <name type="scientific">Sphingomonas koreensis</name>
    <dbReference type="NCBI Taxonomy" id="93064"/>
    <lineage>
        <taxon>Bacteria</taxon>
        <taxon>Pseudomonadati</taxon>
        <taxon>Pseudomonadota</taxon>
        <taxon>Alphaproteobacteria</taxon>
        <taxon>Sphingomonadales</taxon>
        <taxon>Sphingomonadaceae</taxon>
        <taxon>Sphingomonas</taxon>
    </lineage>
</organism>
<sequence>MTARPLDGIRVVEFEGLGPGPTCGMILADFGAEVVRISRPDYAQWADPVTSRGKGLLAVDLKDPAGMAQVREAIGLADVLIDPFRPGVMERLGLGPDDLLQSRARLIYARLTGWGQTGPLSQRAGHDINYLALSGALEGIGRPGEVPTPPLNLTGDMGGGAALAAFGICAALFERERSGLGQVIDAAILDGTSMLMAMFHGMQIPLTRQDSPLGGSQPWYDCYACADGRHIAIGALEPQFWDNLAEAIELPQQLRDRERVATDVIRGALTAIFATRTRDDWDSRLSQLDACASPVLSVDEAMAHAQAQDRGRYLERGGIAQPSPAPRLSRTPAAPSAERDGWATVERWRTAGS</sequence>
<evidence type="ECO:0000313" key="2">
    <source>
        <dbReference type="EMBL" id="RSY89541.1"/>
    </source>
</evidence>
<dbReference type="AlphaFoldDB" id="A0A430G7R1"/>
<keyword evidence="2" id="KW-0808">Transferase</keyword>